<keyword evidence="2" id="KW-1185">Reference proteome</keyword>
<comment type="caution">
    <text evidence="1">The sequence shown here is derived from an EMBL/GenBank/DDBJ whole genome shotgun (WGS) entry which is preliminary data.</text>
</comment>
<protein>
    <submittedName>
        <fullName evidence="1">Uncharacterized protein</fullName>
    </submittedName>
</protein>
<dbReference type="Proteomes" id="UP001233999">
    <property type="component" value="Unassembled WGS sequence"/>
</dbReference>
<dbReference type="EMBL" id="JASPKZ010008364">
    <property type="protein sequence ID" value="KAJ9580030.1"/>
    <property type="molecule type" value="Genomic_DNA"/>
</dbReference>
<name>A0AAD8E7F2_DIPPU</name>
<evidence type="ECO:0000313" key="2">
    <source>
        <dbReference type="Proteomes" id="UP001233999"/>
    </source>
</evidence>
<reference evidence="1" key="1">
    <citation type="journal article" date="2023" name="IScience">
        <title>Live-bearing cockroach genome reveals convergent evolutionary mechanisms linked to viviparity in insects and beyond.</title>
        <authorList>
            <person name="Fouks B."/>
            <person name="Harrison M.C."/>
            <person name="Mikhailova A.A."/>
            <person name="Marchal E."/>
            <person name="English S."/>
            <person name="Carruthers M."/>
            <person name="Jennings E.C."/>
            <person name="Chiamaka E.L."/>
            <person name="Frigard R.A."/>
            <person name="Pippel M."/>
            <person name="Attardo G.M."/>
            <person name="Benoit J.B."/>
            <person name="Bornberg-Bauer E."/>
            <person name="Tobe S.S."/>
        </authorList>
    </citation>
    <scope>NUCLEOTIDE SEQUENCE</scope>
    <source>
        <strain evidence="1">Stay&amp;Tobe</strain>
    </source>
</reference>
<organism evidence="1 2">
    <name type="scientific">Diploptera punctata</name>
    <name type="common">Pacific beetle cockroach</name>
    <dbReference type="NCBI Taxonomy" id="6984"/>
    <lineage>
        <taxon>Eukaryota</taxon>
        <taxon>Metazoa</taxon>
        <taxon>Ecdysozoa</taxon>
        <taxon>Arthropoda</taxon>
        <taxon>Hexapoda</taxon>
        <taxon>Insecta</taxon>
        <taxon>Pterygota</taxon>
        <taxon>Neoptera</taxon>
        <taxon>Polyneoptera</taxon>
        <taxon>Dictyoptera</taxon>
        <taxon>Blattodea</taxon>
        <taxon>Blaberoidea</taxon>
        <taxon>Blaberidae</taxon>
        <taxon>Diplopterinae</taxon>
        <taxon>Diploptera</taxon>
    </lineage>
</organism>
<evidence type="ECO:0000313" key="1">
    <source>
        <dbReference type="EMBL" id="KAJ9580030.1"/>
    </source>
</evidence>
<feature type="non-terminal residue" evidence="1">
    <location>
        <position position="56"/>
    </location>
</feature>
<accession>A0AAD8E7F2</accession>
<proteinExistence type="predicted"/>
<sequence>LYGFLNYTNGINVVRRSSTDTQTSIDAGTAVLENLRFHPHLFTTINFFPCRTVFLN</sequence>
<reference evidence="1" key="2">
    <citation type="submission" date="2023-05" db="EMBL/GenBank/DDBJ databases">
        <authorList>
            <person name="Fouks B."/>
        </authorList>
    </citation>
    <scope>NUCLEOTIDE SEQUENCE</scope>
    <source>
        <strain evidence="1">Stay&amp;Tobe</strain>
        <tissue evidence="1">Testes</tissue>
    </source>
</reference>
<dbReference type="AlphaFoldDB" id="A0AAD8E7F2"/>
<gene>
    <name evidence="1" type="ORF">L9F63_004323</name>
</gene>
<feature type="non-terminal residue" evidence="1">
    <location>
        <position position="1"/>
    </location>
</feature>